<gene>
    <name evidence="8" type="ORF">NDU88_012117</name>
</gene>
<dbReference type="PRINTS" id="PR00453">
    <property type="entry name" value="VWFADOMAIN"/>
</dbReference>
<dbReference type="InterPro" id="IPR002035">
    <property type="entry name" value="VWF_A"/>
</dbReference>
<keyword evidence="2" id="KW-0964">Secreted</keyword>
<proteinExistence type="predicted"/>
<dbReference type="Pfam" id="PF00092">
    <property type="entry name" value="VWA"/>
    <property type="match status" value="1"/>
</dbReference>
<dbReference type="PANTHER" id="PTHR24020">
    <property type="entry name" value="COLLAGEN ALPHA"/>
    <property type="match status" value="1"/>
</dbReference>
<sequence>MRQPPSRDVQEIRRVKRQAIALGVMTAISTFVTIVLYRLVEREIFYNPATQPSDDLQQEVYSAASLLKPTQCYHPALLQKDSRRRAGGLSEKVCTCVRHEPGTGDCSAWTDVLPPLRETRCLRGECSARRDIKADIVLLVDGSYSIGISNFSIMKSFLEALVRSFHVSRDTVQFGLVQFSSDPHTEFTLNKHGSMDDVIKAINTMKRRGGNTCTGKAMTHVRQEVFVESWGARPMVPQVLILLTDGKSSDDFEDPSLRLKNLDVEIFAVGVRDYSEDELREIATAPAKIHVYGVEDFRSLQTISFELTQAVCVRIEHRFKTLRDKM</sequence>
<evidence type="ECO:0000256" key="6">
    <source>
        <dbReference type="SAM" id="Phobius"/>
    </source>
</evidence>
<evidence type="ECO:0000256" key="5">
    <source>
        <dbReference type="ARBA" id="ARBA00023180"/>
    </source>
</evidence>
<accession>A0AAV7S5M0</accession>
<evidence type="ECO:0000313" key="9">
    <source>
        <dbReference type="Proteomes" id="UP001066276"/>
    </source>
</evidence>
<reference evidence="8" key="1">
    <citation type="journal article" date="2022" name="bioRxiv">
        <title>Sequencing and chromosome-scale assembly of the giantPleurodeles waltlgenome.</title>
        <authorList>
            <person name="Brown T."/>
            <person name="Elewa A."/>
            <person name="Iarovenko S."/>
            <person name="Subramanian E."/>
            <person name="Araus A.J."/>
            <person name="Petzold A."/>
            <person name="Susuki M."/>
            <person name="Suzuki K.-i.T."/>
            <person name="Hayashi T."/>
            <person name="Toyoda A."/>
            <person name="Oliveira C."/>
            <person name="Osipova E."/>
            <person name="Leigh N.D."/>
            <person name="Simon A."/>
            <person name="Yun M.H."/>
        </authorList>
    </citation>
    <scope>NUCLEOTIDE SEQUENCE</scope>
    <source>
        <strain evidence="8">20211129_DDA</strain>
        <tissue evidence="8">Liver</tissue>
    </source>
</reference>
<feature type="transmembrane region" description="Helical" evidence="6">
    <location>
        <begin position="20"/>
        <end position="40"/>
    </location>
</feature>
<dbReference type="PROSITE" id="PS50234">
    <property type="entry name" value="VWFA"/>
    <property type="match status" value="1"/>
</dbReference>
<dbReference type="GO" id="GO:0005581">
    <property type="term" value="C:collagen trimer"/>
    <property type="evidence" value="ECO:0007669"/>
    <property type="project" value="UniProtKB-KW"/>
</dbReference>
<dbReference type="FunFam" id="3.40.50.410:FF:000001">
    <property type="entry name" value="Collagen, type XII, alpha 1"/>
    <property type="match status" value="1"/>
</dbReference>
<comment type="subcellular location">
    <subcellularLocation>
        <location evidence="1">Secreted</location>
        <location evidence="1">Extracellular space</location>
    </subcellularLocation>
</comment>
<keyword evidence="6" id="KW-1133">Transmembrane helix</keyword>
<evidence type="ECO:0000256" key="3">
    <source>
        <dbReference type="ARBA" id="ARBA00022737"/>
    </source>
</evidence>
<dbReference type="PANTHER" id="PTHR24020:SF84">
    <property type="entry name" value="VWFA DOMAIN-CONTAINING PROTEIN"/>
    <property type="match status" value="1"/>
</dbReference>
<organism evidence="8 9">
    <name type="scientific">Pleurodeles waltl</name>
    <name type="common">Iberian ribbed newt</name>
    <dbReference type="NCBI Taxonomy" id="8319"/>
    <lineage>
        <taxon>Eukaryota</taxon>
        <taxon>Metazoa</taxon>
        <taxon>Chordata</taxon>
        <taxon>Craniata</taxon>
        <taxon>Vertebrata</taxon>
        <taxon>Euteleostomi</taxon>
        <taxon>Amphibia</taxon>
        <taxon>Batrachia</taxon>
        <taxon>Caudata</taxon>
        <taxon>Salamandroidea</taxon>
        <taxon>Salamandridae</taxon>
        <taxon>Pleurodelinae</taxon>
        <taxon>Pleurodeles</taxon>
    </lineage>
</organism>
<dbReference type="SMART" id="SM00327">
    <property type="entry name" value="VWA"/>
    <property type="match status" value="1"/>
</dbReference>
<keyword evidence="9" id="KW-1185">Reference proteome</keyword>
<dbReference type="InterPro" id="IPR050525">
    <property type="entry name" value="ECM_Assembly_Org"/>
</dbReference>
<keyword evidence="6" id="KW-0812">Transmembrane</keyword>
<name>A0AAV7S5M0_PLEWA</name>
<dbReference type="AlphaFoldDB" id="A0AAV7S5M0"/>
<keyword evidence="5" id="KW-0325">Glycoprotein</keyword>
<keyword evidence="3" id="KW-0677">Repeat</keyword>
<evidence type="ECO:0000256" key="1">
    <source>
        <dbReference type="ARBA" id="ARBA00004239"/>
    </source>
</evidence>
<dbReference type="SUPFAM" id="SSF53300">
    <property type="entry name" value="vWA-like"/>
    <property type="match status" value="1"/>
</dbReference>
<comment type="caution">
    <text evidence="8">The sequence shown here is derived from an EMBL/GenBank/DDBJ whole genome shotgun (WGS) entry which is preliminary data.</text>
</comment>
<keyword evidence="4" id="KW-0176">Collagen</keyword>
<dbReference type="Proteomes" id="UP001066276">
    <property type="component" value="Chromosome 5"/>
</dbReference>
<evidence type="ECO:0000256" key="4">
    <source>
        <dbReference type="ARBA" id="ARBA00023119"/>
    </source>
</evidence>
<evidence type="ECO:0000259" key="7">
    <source>
        <dbReference type="PROSITE" id="PS50234"/>
    </source>
</evidence>
<dbReference type="Gene3D" id="3.40.50.410">
    <property type="entry name" value="von Willebrand factor, type A domain"/>
    <property type="match status" value="1"/>
</dbReference>
<dbReference type="EMBL" id="JANPWB010000009">
    <property type="protein sequence ID" value="KAJ1159467.1"/>
    <property type="molecule type" value="Genomic_DNA"/>
</dbReference>
<evidence type="ECO:0000313" key="8">
    <source>
        <dbReference type="EMBL" id="KAJ1159467.1"/>
    </source>
</evidence>
<evidence type="ECO:0000256" key="2">
    <source>
        <dbReference type="ARBA" id="ARBA00022525"/>
    </source>
</evidence>
<dbReference type="GO" id="GO:0005576">
    <property type="term" value="C:extracellular region"/>
    <property type="evidence" value="ECO:0007669"/>
    <property type="project" value="UniProtKB-SubCell"/>
</dbReference>
<protein>
    <recommendedName>
        <fullName evidence="7">VWFA domain-containing protein</fullName>
    </recommendedName>
</protein>
<dbReference type="InterPro" id="IPR036465">
    <property type="entry name" value="vWFA_dom_sf"/>
</dbReference>
<feature type="domain" description="VWFA" evidence="7">
    <location>
        <begin position="135"/>
        <end position="311"/>
    </location>
</feature>
<keyword evidence="6" id="KW-0472">Membrane</keyword>